<dbReference type="Gene3D" id="3.40.470.10">
    <property type="entry name" value="Uracil-DNA glycosylase-like domain"/>
    <property type="match status" value="1"/>
</dbReference>
<dbReference type="CDD" id="cd19375">
    <property type="entry name" value="UDG-F3-like_SMUG2"/>
    <property type="match status" value="1"/>
</dbReference>
<evidence type="ECO:0000313" key="2">
    <source>
        <dbReference type="EMBL" id="PWG78335.1"/>
    </source>
</evidence>
<dbReference type="Proteomes" id="UP000245647">
    <property type="component" value="Unassembled WGS sequence"/>
</dbReference>
<accession>A0A2U2PAF3</accession>
<comment type="caution">
    <text evidence="2">The sequence shown here is derived from an EMBL/GenBank/DDBJ whole genome shotgun (WGS) entry which is preliminary data.</text>
</comment>
<proteinExistence type="predicted"/>
<evidence type="ECO:0000259" key="1">
    <source>
        <dbReference type="Pfam" id="PF03167"/>
    </source>
</evidence>
<dbReference type="EMBL" id="QEAS01000027">
    <property type="protein sequence ID" value="PWG78335.1"/>
    <property type="molecule type" value="Genomic_DNA"/>
</dbReference>
<dbReference type="AlphaFoldDB" id="A0A2U2PAF3"/>
<dbReference type="InterPro" id="IPR032579">
    <property type="entry name" value="Phe_SMUG2-like"/>
</dbReference>
<protein>
    <submittedName>
        <fullName evidence="2">DUF4918 domain-containing protein</fullName>
    </submittedName>
</protein>
<dbReference type="InterPro" id="IPR036895">
    <property type="entry name" value="Uracil-DNA_glycosylase-like_sf"/>
</dbReference>
<keyword evidence="3" id="KW-1185">Reference proteome</keyword>
<reference evidence="2 3" key="1">
    <citation type="submission" date="2018-04" db="EMBL/GenBank/DDBJ databases">
        <title>Pedobacter chongqingensis sp. nov., isolated from a rottenly hemp rope.</title>
        <authorList>
            <person name="Cai Y."/>
        </authorList>
    </citation>
    <scope>NUCLEOTIDE SEQUENCE [LARGE SCALE GENOMIC DNA]</scope>
    <source>
        <strain evidence="2 3">FJ4-8</strain>
    </source>
</reference>
<name>A0A2U2PAF3_9SPHI</name>
<sequence length="234" mass="26559">MMTFADKIIHFNTHIEFHGTLPGGIRMMNPYRESETALAASTAFYRKYYDDRNPRHLILGINPGRFGSGTTGVSFTDPKRLAGKCGIPFPGPVTHEPSSEFIYDMIDAYGGPEQFYHGFYIHSVCPLGLTIKGLNGKETNYNYYDSKELQNALMPFILDNIHQLISMGFETDVCFCFGTGKNESFLRKLNAQHGFFGSIVALEHPRFIMQYKSKSKQDYIAKYLEAFSSVRKEP</sequence>
<dbReference type="OrthoDB" id="7107805at2"/>
<dbReference type="SUPFAM" id="SSF52141">
    <property type="entry name" value="Uracil-DNA glycosylase-like"/>
    <property type="match status" value="1"/>
</dbReference>
<dbReference type="InterPro" id="IPR005122">
    <property type="entry name" value="Uracil-DNA_glycosylase-like"/>
</dbReference>
<gene>
    <name evidence="2" type="ORF">DDR33_22950</name>
</gene>
<evidence type="ECO:0000313" key="3">
    <source>
        <dbReference type="Proteomes" id="UP000245647"/>
    </source>
</evidence>
<organism evidence="2 3">
    <name type="scientific">Pararcticibacter amylolyticus</name>
    <dbReference type="NCBI Taxonomy" id="2173175"/>
    <lineage>
        <taxon>Bacteria</taxon>
        <taxon>Pseudomonadati</taxon>
        <taxon>Bacteroidota</taxon>
        <taxon>Sphingobacteriia</taxon>
        <taxon>Sphingobacteriales</taxon>
        <taxon>Sphingobacteriaceae</taxon>
        <taxon>Pararcticibacter</taxon>
    </lineage>
</organism>
<feature type="domain" description="Uracil-DNA glycosylase-like" evidence="1">
    <location>
        <begin position="47"/>
        <end position="227"/>
    </location>
</feature>
<dbReference type="Pfam" id="PF03167">
    <property type="entry name" value="UDG"/>
    <property type="match status" value="1"/>
</dbReference>